<reference evidence="3" key="1">
    <citation type="journal article" date="2015" name="Nature">
        <title>Complex archaea that bridge the gap between prokaryotes and eukaryotes.</title>
        <authorList>
            <person name="Spang A."/>
            <person name="Saw J.H."/>
            <person name="Jorgensen S.L."/>
            <person name="Zaremba-Niedzwiedzka K."/>
            <person name="Martijn J."/>
            <person name="Lind A.E."/>
            <person name="van Eijk R."/>
            <person name="Schleper C."/>
            <person name="Guy L."/>
            <person name="Ettema T.J."/>
        </authorList>
    </citation>
    <scope>NUCLEOTIDE SEQUENCE</scope>
</reference>
<gene>
    <name evidence="3" type="ORF">LCGC14_2709610</name>
</gene>
<dbReference type="InterPro" id="IPR006680">
    <property type="entry name" value="Amidohydro-rel"/>
</dbReference>
<protein>
    <recommendedName>
        <fullName evidence="2">Amidohydrolase-related domain-containing protein</fullName>
    </recommendedName>
</protein>
<dbReference type="AlphaFoldDB" id="A0A0F9C510"/>
<keyword evidence="1" id="KW-0456">Lyase</keyword>
<evidence type="ECO:0000313" key="3">
    <source>
        <dbReference type="EMBL" id="KKK91771.1"/>
    </source>
</evidence>
<dbReference type="GO" id="GO:0016787">
    <property type="term" value="F:hydrolase activity"/>
    <property type="evidence" value="ECO:0007669"/>
    <property type="project" value="InterPro"/>
</dbReference>
<evidence type="ECO:0000256" key="1">
    <source>
        <dbReference type="ARBA" id="ARBA00023239"/>
    </source>
</evidence>
<evidence type="ECO:0000259" key="2">
    <source>
        <dbReference type="Pfam" id="PF04909"/>
    </source>
</evidence>
<proteinExistence type="predicted"/>
<accession>A0A0F9C510</accession>
<dbReference type="EMBL" id="LAZR01048505">
    <property type="protein sequence ID" value="KKK91771.1"/>
    <property type="molecule type" value="Genomic_DNA"/>
</dbReference>
<dbReference type="GO" id="GO:0016831">
    <property type="term" value="F:carboxy-lyase activity"/>
    <property type="evidence" value="ECO:0007669"/>
    <property type="project" value="InterPro"/>
</dbReference>
<dbReference type="SUPFAM" id="SSF51556">
    <property type="entry name" value="Metallo-dependent hydrolases"/>
    <property type="match status" value="1"/>
</dbReference>
<dbReference type="CDD" id="cd01292">
    <property type="entry name" value="metallo-dependent_hydrolases"/>
    <property type="match status" value="1"/>
</dbReference>
<dbReference type="Gene3D" id="3.20.20.140">
    <property type="entry name" value="Metal-dependent hydrolases"/>
    <property type="match status" value="1"/>
</dbReference>
<comment type="caution">
    <text evidence="3">The sequence shown here is derived from an EMBL/GenBank/DDBJ whole genome shotgun (WGS) entry which is preliminary data.</text>
</comment>
<feature type="domain" description="Amidohydrolase-related" evidence="2">
    <location>
        <begin position="3"/>
        <end position="244"/>
    </location>
</feature>
<sequence length="245" mass="27030">MIIDVHVHLGHDFTFDEDFSTQQIISKIDECNVDIQIVQPGTCHDLETVQKQHDTIAALCMEYPGLLYGMANPSPHLKTDQYNNEISRCVEELGFIAIKLHPFAHGVNPGSESGRRAFDAAREHGIPLMVHTGAGVPFAGPINLAGLAAEFSEVKIIMAHCGQIIFANEAAEVFSICKNVYGDTSWTPGFIIKTWIRKFGQRFMLGSDHADNTGTELAKIRTVGFTEEEQETILSGTALQVFKLK</sequence>
<dbReference type="InterPro" id="IPR032466">
    <property type="entry name" value="Metal_Hydrolase"/>
</dbReference>
<organism evidence="3">
    <name type="scientific">marine sediment metagenome</name>
    <dbReference type="NCBI Taxonomy" id="412755"/>
    <lineage>
        <taxon>unclassified sequences</taxon>
        <taxon>metagenomes</taxon>
        <taxon>ecological metagenomes</taxon>
    </lineage>
</organism>
<dbReference type="Pfam" id="PF04909">
    <property type="entry name" value="Amidohydro_2"/>
    <property type="match status" value="1"/>
</dbReference>
<dbReference type="PANTHER" id="PTHR21240">
    <property type="entry name" value="2-AMINO-3-CARBOXYLMUCONATE-6-SEMIALDEHYDE DECARBOXYLASE"/>
    <property type="match status" value="1"/>
</dbReference>
<name>A0A0F9C510_9ZZZZ</name>
<dbReference type="InterPro" id="IPR032465">
    <property type="entry name" value="ACMSD"/>
</dbReference>
<dbReference type="PANTHER" id="PTHR21240:SF19">
    <property type="entry name" value="CATALYTIC_ HYDROLASE"/>
    <property type="match status" value="1"/>
</dbReference>